<proteinExistence type="inferred from homology"/>
<keyword evidence="7" id="KW-0460">Magnesium</keyword>
<dbReference type="KEGG" id="msea:METESE_36490"/>
<dbReference type="AlphaFoldDB" id="A0AA48H7B8"/>
<organism evidence="10 11">
    <name type="scientific">Mesoterricola sediminis</name>
    <dbReference type="NCBI Taxonomy" id="2927980"/>
    <lineage>
        <taxon>Bacteria</taxon>
        <taxon>Pseudomonadati</taxon>
        <taxon>Acidobacteriota</taxon>
        <taxon>Holophagae</taxon>
        <taxon>Holophagales</taxon>
        <taxon>Holophagaceae</taxon>
        <taxon>Mesoterricola</taxon>
    </lineage>
</organism>
<dbReference type="Pfam" id="PF00483">
    <property type="entry name" value="NTP_transferase"/>
    <property type="match status" value="1"/>
</dbReference>
<evidence type="ECO:0000313" key="11">
    <source>
        <dbReference type="Proteomes" id="UP001228113"/>
    </source>
</evidence>
<dbReference type="GO" id="GO:0008879">
    <property type="term" value="F:glucose-1-phosphate thymidylyltransferase activity"/>
    <property type="evidence" value="ECO:0007669"/>
    <property type="project" value="UniProtKB-EC"/>
</dbReference>
<reference evidence="10" key="1">
    <citation type="journal article" date="2023" name="Int. J. Syst. Evol. Microbiol.">
        <title>Mesoterricola silvestris gen. nov., sp. nov., Mesoterricola sediminis sp. nov., Geothrix oryzae sp. nov., Geothrix edaphica sp. nov., Geothrix rubra sp. nov., and Geothrix limicola sp. nov., six novel members of Acidobacteriota isolated from soils.</title>
        <authorList>
            <person name="Itoh H."/>
            <person name="Sugisawa Y."/>
            <person name="Mise K."/>
            <person name="Xu Z."/>
            <person name="Kuniyasu M."/>
            <person name="Ushijima N."/>
            <person name="Kawano K."/>
            <person name="Kobayashi E."/>
            <person name="Shiratori Y."/>
            <person name="Masuda Y."/>
            <person name="Senoo K."/>
        </authorList>
    </citation>
    <scope>NUCLEOTIDE SEQUENCE</scope>
    <source>
        <strain evidence="10">W786</strain>
    </source>
</reference>
<keyword evidence="6" id="KW-0479">Metal-binding</keyword>
<dbReference type="GO" id="GO:0046872">
    <property type="term" value="F:metal ion binding"/>
    <property type="evidence" value="ECO:0007669"/>
    <property type="project" value="UniProtKB-KW"/>
</dbReference>
<keyword evidence="11" id="KW-1185">Reference proteome</keyword>
<feature type="domain" description="Nucleotidyl transferase" evidence="9">
    <location>
        <begin position="2"/>
        <end position="232"/>
    </location>
</feature>
<dbReference type="SUPFAM" id="SSF53448">
    <property type="entry name" value="Nucleotide-diphospho-sugar transferases"/>
    <property type="match status" value="1"/>
</dbReference>
<evidence type="ECO:0000256" key="6">
    <source>
        <dbReference type="ARBA" id="ARBA00022723"/>
    </source>
</evidence>
<accession>A0AA48H7B8</accession>
<keyword evidence="4" id="KW-0808">Transferase</keyword>
<dbReference type="PANTHER" id="PTHR43532:SF1">
    <property type="entry name" value="GLUCOSE-1-PHOSPHATE THYMIDYLYLTRANSFERASE 1"/>
    <property type="match status" value="1"/>
</dbReference>
<protein>
    <recommendedName>
        <fullName evidence="3">glucose-1-phosphate thymidylyltransferase</fullName>
        <ecNumber evidence="3">2.7.7.24</ecNumber>
    </recommendedName>
</protein>
<evidence type="ECO:0000256" key="2">
    <source>
        <dbReference type="ARBA" id="ARBA00010480"/>
    </source>
</evidence>
<comment type="cofactor">
    <cofactor evidence="1">
        <name>Mg(2+)</name>
        <dbReference type="ChEBI" id="CHEBI:18420"/>
    </cofactor>
</comment>
<dbReference type="PANTHER" id="PTHR43532">
    <property type="entry name" value="GLUCOSE-1-PHOSPHATE THYMIDYLYLTRANSFERASE"/>
    <property type="match status" value="1"/>
</dbReference>
<comment type="catalytic activity">
    <reaction evidence="8">
        <text>dTTP + alpha-D-glucose 1-phosphate + H(+) = dTDP-alpha-D-glucose + diphosphate</text>
        <dbReference type="Rhea" id="RHEA:15225"/>
        <dbReference type="ChEBI" id="CHEBI:15378"/>
        <dbReference type="ChEBI" id="CHEBI:33019"/>
        <dbReference type="ChEBI" id="CHEBI:37568"/>
        <dbReference type="ChEBI" id="CHEBI:57477"/>
        <dbReference type="ChEBI" id="CHEBI:58601"/>
        <dbReference type="EC" id="2.7.7.24"/>
    </reaction>
</comment>
<keyword evidence="5" id="KW-0548">Nucleotidyltransferase</keyword>
<comment type="similarity">
    <text evidence="2">Belongs to the glucose-1-phosphate thymidylyltransferase family.</text>
</comment>
<evidence type="ECO:0000313" key="10">
    <source>
        <dbReference type="EMBL" id="BDU78691.1"/>
    </source>
</evidence>
<dbReference type="InterPro" id="IPR005835">
    <property type="entry name" value="NTP_transferase_dom"/>
</dbReference>
<evidence type="ECO:0000256" key="1">
    <source>
        <dbReference type="ARBA" id="ARBA00001946"/>
    </source>
</evidence>
<evidence type="ECO:0000256" key="8">
    <source>
        <dbReference type="ARBA" id="ARBA00049336"/>
    </source>
</evidence>
<evidence type="ECO:0000256" key="4">
    <source>
        <dbReference type="ARBA" id="ARBA00022679"/>
    </source>
</evidence>
<sequence>MKGIVLAGGKGTRLHPLTKVTNKHLLPVGLEPMIFHPVRQLVGAGIQDILIITSTEHMGEIVRLLGSGKDFGARFTYRVQEEALGIADALALGEDFAGDRPITVLLGDNIFTHSIAGFVDRFLAQGRGARVLLKSVDQPSRYGVAALDEKQVIEIEEKPERPKSPYAVVGAYCYDPQVWDILRTMGLSPRGEYEITSVNNRYIQLGELAYDIVEGGWTDAGTFESLAEANAMMLACGNRITGLALEGKTR</sequence>
<evidence type="ECO:0000256" key="5">
    <source>
        <dbReference type="ARBA" id="ARBA00022695"/>
    </source>
</evidence>
<dbReference type="EMBL" id="AP027081">
    <property type="protein sequence ID" value="BDU78691.1"/>
    <property type="molecule type" value="Genomic_DNA"/>
</dbReference>
<dbReference type="Proteomes" id="UP001228113">
    <property type="component" value="Chromosome"/>
</dbReference>
<dbReference type="InterPro" id="IPR029044">
    <property type="entry name" value="Nucleotide-diphossugar_trans"/>
</dbReference>
<dbReference type="InterPro" id="IPR005907">
    <property type="entry name" value="G1P_thy_trans_s"/>
</dbReference>
<evidence type="ECO:0000256" key="3">
    <source>
        <dbReference type="ARBA" id="ARBA00012461"/>
    </source>
</evidence>
<evidence type="ECO:0000256" key="7">
    <source>
        <dbReference type="ARBA" id="ARBA00022842"/>
    </source>
</evidence>
<name>A0AA48H7B8_9BACT</name>
<dbReference type="EC" id="2.7.7.24" evidence="3"/>
<gene>
    <name evidence="10" type="ORF">METESE_36490</name>
</gene>
<dbReference type="RefSeq" id="WP_316410790.1">
    <property type="nucleotide sequence ID" value="NZ_AP027081.1"/>
</dbReference>
<dbReference type="Gene3D" id="3.90.550.10">
    <property type="entry name" value="Spore Coat Polysaccharide Biosynthesis Protein SpsA, Chain A"/>
    <property type="match status" value="1"/>
</dbReference>
<evidence type="ECO:0000259" key="9">
    <source>
        <dbReference type="Pfam" id="PF00483"/>
    </source>
</evidence>